<evidence type="ECO:0000259" key="6">
    <source>
        <dbReference type="Pfam" id="PF06544"/>
    </source>
</evidence>
<feature type="compositionally biased region" description="Low complexity" evidence="5">
    <location>
        <begin position="26"/>
        <end position="40"/>
    </location>
</feature>
<feature type="region of interest" description="Disordered" evidence="5">
    <location>
        <begin position="236"/>
        <end position="283"/>
    </location>
</feature>
<comment type="caution">
    <text evidence="8">The sequence shown here is derived from an EMBL/GenBank/DDBJ whole genome shotgun (WGS) entry which is preliminary data.</text>
</comment>
<evidence type="ECO:0000256" key="1">
    <source>
        <dbReference type="ARBA" id="ARBA00004123"/>
    </source>
</evidence>
<feature type="domain" description="Small nuclear ribonucleoprotein Prp3 C-terminal" evidence="6">
    <location>
        <begin position="601"/>
        <end position="647"/>
    </location>
</feature>
<dbReference type="Proteomes" id="UP000247498">
    <property type="component" value="Unassembled WGS sequence"/>
</dbReference>
<dbReference type="PANTHER" id="PTHR14212">
    <property type="entry name" value="U4/U6-ASSOCIATED RNA SPLICING FACTOR-RELATED"/>
    <property type="match status" value="1"/>
</dbReference>
<keyword evidence="3" id="KW-0508">mRNA splicing</keyword>
<feature type="compositionally biased region" description="Pro residues" evidence="5">
    <location>
        <begin position="368"/>
        <end position="381"/>
    </location>
</feature>
<dbReference type="PANTHER" id="PTHR14212:SF0">
    <property type="entry name" value="U4_U6 SMALL NUCLEAR RIBONUCLEOPROTEIN PRP3"/>
    <property type="match status" value="1"/>
</dbReference>
<dbReference type="CDD" id="cd24162">
    <property type="entry name" value="Prp3_C"/>
    <property type="match status" value="1"/>
</dbReference>
<dbReference type="AlphaFoldDB" id="A0A2V0NPU4"/>
<dbReference type="OrthoDB" id="10264544at2759"/>
<feature type="domain" description="Small nuclear ribonucleoprotein Prp3 C-terminal" evidence="6">
    <location>
        <begin position="488"/>
        <end position="570"/>
    </location>
</feature>
<evidence type="ECO:0000313" key="8">
    <source>
        <dbReference type="EMBL" id="GBF89299.1"/>
    </source>
</evidence>
<dbReference type="GO" id="GO:0046540">
    <property type="term" value="C:U4/U6 x U5 tri-snRNP complex"/>
    <property type="evidence" value="ECO:0007669"/>
    <property type="project" value="InterPro"/>
</dbReference>
<feature type="compositionally biased region" description="Low complexity" evidence="5">
    <location>
        <begin position="170"/>
        <end position="188"/>
    </location>
</feature>
<keyword evidence="2" id="KW-0507">mRNA processing</keyword>
<accession>A0A2V0NPU4</accession>
<organism evidence="8 9">
    <name type="scientific">Raphidocelis subcapitata</name>
    <dbReference type="NCBI Taxonomy" id="307507"/>
    <lineage>
        <taxon>Eukaryota</taxon>
        <taxon>Viridiplantae</taxon>
        <taxon>Chlorophyta</taxon>
        <taxon>core chlorophytes</taxon>
        <taxon>Chlorophyceae</taxon>
        <taxon>CS clade</taxon>
        <taxon>Sphaeropleales</taxon>
        <taxon>Selenastraceae</taxon>
        <taxon>Raphidocelis</taxon>
    </lineage>
</organism>
<comment type="subcellular location">
    <subcellularLocation>
        <location evidence="1">Nucleus</location>
    </subcellularLocation>
</comment>
<dbReference type="EMBL" id="BDRX01000009">
    <property type="protein sequence ID" value="GBF89299.1"/>
    <property type="molecule type" value="Genomic_DNA"/>
</dbReference>
<feature type="compositionally biased region" description="Low complexity" evidence="5">
    <location>
        <begin position="270"/>
        <end position="279"/>
    </location>
</feature>
<dbReference type="FunCoup" id="A0A2V0NPU4">
    <property type="interactions" value="1847"/>
</dbReference>
<dbReference type="STRING" id="307507.A0A2V0NPU4"/>
<feature type="domain" description="Pre-mRNA-splicing factor 3" evidence="7">
    <location>
        <begin position="194"/>
        <end position="465"/>
    </location>
</feature>
<feature type="compositionally biased region" description="Low complexity" evidence="5">
    <location>
        <begin position="118"/>
        <end position="135"/>
    </location>
</feature>
<feature type="region of interest" description="Disordered" evidence="5">
    <location>
        <begin position="1"/>
        <end position="41"/>
    </location>
</feature>
<evidence type="ECO:0000256" key="2">
    <source>
        <dbReference type="ARBA" id="ARBA00022664"/>
    </source>
</evidence>
<dbReference type="Pfam" id="PF08572">
    <property type="entry name" value="PRP3"/>
    <property type="match status" value="1"/>
</dbReference>
<proteinExistence type="predicted"/>
<evidence type="ECO:0000259" key="7">
    <source>
        <dbReference type="Pfam" id="PF08572"/>
    </source>
</evidence>
<reference evidence="8 9" key="1">
    <citation type="journal article" date="2018" name="Sci. Rep.">
        <title>Raphidocelis subcapitata (=Pseudokirchneriella subcapitata) provides an insight into genome evolution and environmental adaptations in the Sphaeropleales.</title>
        <authorList>
            <person name="Suzuki S."/>
            <person name="Yamaguchi H."/>
            <person name="Nakajima N."/>
            <person name="Kawachi M."/>
        </authorList>
    </citation>
    <scope>NUCLEOTIDE SEQUENCE [LARGE SCALE GENOMIC DNA]</scope>
    <source>
        <strain evidence="8 9">NIES-35</strain>
    </source>
</reference>
<keyword evidence="9" id="KW-1185">Reference proteome</keyword>
<dbReference type="GO" id="GO:0000398">
    <property type="term" value="P:mRNA splicing, via spliceosome"/>
    <property type="evidence" value="ECO:0007669"/>
    <property type="project" value="InterPro"/>
</dbReference>
<feature type="compositionally biased region" description="Basic and acidic residues" evidence="5">
    <location>
        <begin position="144"/>
        <end position="160"/>
    </location>
</feature>
<feature type="region of interest" description="Disordered" evidence="5">
    <location>
        <begin position="551"/>
        <end position="597"/>
    </location>
</feature>
<feature type="compositionally biased region" description="Gly residues" evidence="5">
    <location>
        <begin position="259"/>
        <end position="269"/>
    </location>
</feature>
<gene>
    <name evidence="8" type="ORF">Rsub_02176</name>
</gene>
<evidence type="ECO:0000256" key="5">
    <source>
        <dbReference type="SAM" id="MobiDB-lite"/>
    </source>
</evidence>
<name>A0A2V0NPU4_9CHLO</name>
<feature type="region of interest" description="Disordered" evidence="5">
    <location>
        <begin position="368"/>
        <end position="388"/>
    </location>
</feature>
<feature type="compositionally biased region" description="Pro residues" evidence="5">
    <location>
        <begin position="105"/>
        <end position="117"/>
    </location>
</feature>
<dbReference type="InterPro" id="IPR010541">
    <property type="entry name" value="Prp3_C"/>
</dbReference>
<evidence type="ECO:0000256" key="3">
    <source>
        <dbReference type="ARBA" id="ARBA00023187"/>
    </source>
</evidence>
<protein>
    <submittedName>
        <fullName evidence="8">Uncharacterized protein</fullName>
    </submittedName>
</protein>
<sequence length="662" mass="68130">MVDKRGHEDGQEAVAPESKRPKLGDGAAAAAAAPGAAGAPRVSADMLAKLEKTKKLLQAQKELQEKLKKLPQVAKPAPPAAAAPISAAAAAARAAEIAAKLAAPRAPPPAAPPPPPAAAAAAGAGAPPRPALGGRLPPPLRLDAQGREVDEFGNPVERRLAPVSTLKVNQRAPDQPAAAAAPPAAEEAAAAREDFFDPRMAAAAPAPHRRRRGALEFVEAGTFQKEGELMRLRAAYGPEARRRRRLPAGPGENPNLMPIGGGGGGGGGAAAAAAAAAGADGTDANSVPIGKQVSEAEELRAALPEGAPAPEVEWWDRPLLVGGRYEGAAAADDADAADGADGGAAGPGPAGALRAAKVTLYVEHPIPIEPPAEAPEPPPQPLRLTGKELKKLRTQRRQAREKEKQELVRQGLLEAPKPKVKISNLMRVMGAESAADPTAVEAEVRKQMAERQAAHDDRNVARMLTPAERRDKKARRLFDESGIEALTAVYRVEDLSNGQHRFKVDVNAKENHMSGVMLVGPEFSVVVVEGCAKSLKRYHKLMLRRIDWTQKPEPRGGAAAGGDEEDEDEDKEEGGGGGGGGGVGGGGGGGGGGAGGGGRGPNACHLVWEGVVKEPSFKEFGKHEAASAEAARAHLGRAGVAHYWDAAANFDPSAAPLPSAVM</sequence>
<evidence type="ECO:0000313" key="9">
    <source>
        <dbReference type="Proteomes" id="UP000247498"/>
    </source>
</evidence>
<feature type="compositionally biased region" description="Basic and acidic residues" evidence="5">
    <location>
        <begin position="1"/>
        <end position="10"/>
    </location>
</feature>
<dbReference type="InParanoid" id="A0A2V0NPU4"/>
<evidence type="ECO:0000256" key="4">
    <source>
        <dbReference type="ARBA" id="ARBA00023242"/>
    </source>
</evidence>
<dbReference type="InterPro" id="IPR013881">
    <property type="entry name" value="Pre-mRNA_splic_Prp3_dom"/>
</dbReference>
<feature type="compositionally biased region" description="Gly residues" evidence="5">
    <location>
        <begin position="575"/>
        <end position="597"/>
    </location>
</feature>
<dbReference type="InterPro" id="IPR027104">
    <property type="entry name" value="Prp3"/>
</dbReference>
<keyword evidence="4" id="KW-0539">Nucleus</keyword>
<dbReference type="Pfam" id="PF06544">
    <property type="entry name" value="Prp3_C"/>
    <property type="match status" value="2"/>
</dbReference>
<feature type="compositionally biased region" description="Acidic residues" evidence="5">
    <location>
        <begin position="562"/>
        <end position="572"/>
    </location>
</feature>
<feature type="region of interest" description="Disordered" evidence="5">
    <location>
        <begin position="101"/>
        <end position="193"/>
    </location>
</feature>